<protein>
    <submittedName>
        <fullName evidence="2">(Atlantic silverside) hypothetical protein</fullName>
    </submittedName>
</protein>
<feature type="region of interest" description="Disordered" evidence="1">
    <location>
        <begin position="88"/>
        <end position="117"/>
    </location>
</feature>
<evidence type="ECO:0000313" key="3">
    <source>
        <dbReference type="Proteomes" id="UP000677803"/>
    </source>
</evidence>
<accession>A0A8S4BZG7</accession>
<reference evidence="2" key="1">
    <citation type="submission" date="2021-05" db="EMBL/GenBank/DDBJ databases">
        <authorList>
            <person name="Tigano A."/>
        </authorList>
    </citation>
    <scope>NUCLEOTIDE SEQUENCE</scope>
</reference>
<dbReference type="Proteomes" id="UP000677803">
    <property type="component" value="Unassembled WGS sequence"/>
</dbReference>
<feature type="region of interest" description="Disordered" evidence="1">
    <location>
        <begin position="39"/>
        <end position="60"/>
    </location>
</feature>
<name>A0A8S4BZG7_9TELE</name>
<gene>
    <name evidence="2" type="ORF">MMEN_LOCUS20281</name>
</gene>
<organism evidence="2 3">
    <name type="scientific">Menidia menidia</name>
    <name type="common">Atlantic silverside</name>
    <dbReference type="NCBI Taxonomy" id="238744"/>
    <lineage>
        <taxon>Eukaryota</taxon>
        <taxon>Metazoa</taxon>
        <taxon>Chordata</taxon>
        <taxon>Craniata</taxon>
        <taxon>Vertebrata</taxon>
        <taxon>Euteleostomi</taxon>
        <taxon>Actinopterygii</taxon>
        <taxon>Neopterygii</taxon>
        <taxon>Teleostei</taxon>
        <taxon>Neoteleostei</taxon>
        <taxon>Acanthomorphata</taxon>
        <taxon>Ovalentaria</taxon>
        <taxon>Atherinomorphae</taxon>
        <taxon>Atheriniformes</taxon>
        <taxon>Atherinopsidae</taxon>
        <taxon>Menidiinae</taxon>
        <taxon>Menidia</taxon>
    </lineage>
</organism>
<dbReference type="AlphaFoldDB" id="A0A8S4BZG7"/>
<sequence>MLKTETRHYADACAQQFLSVAEAWGVQPNITTQQQALVPMPTQGESQLEDDRGNQQKTPPVQISTIYSCTLFTNLPGADDYSLLSAHSAQPEQHNGTGQSTLSSQAAPSDGSPVTQDTQQFKHYTAPHIPVSIWTFEVFQQQQCQERVSVPRPSSSGGRRPESLKVRRLKVPTLKLALCLSTYLMQTLYSQDSPETVCVLVDSSTTAQVRALCPALQPLLMEALSHKLHSRPFENK</sequence>
<evidence type="ECO:0000313" key="2">
    <source>
        <dbReference type="EMBL" id="CAG6016230.1"/>
    </source>
</evidence>
<comment type="caution">
    <text evidence="2">The sequence shown here is derived from an EMBL/GenBank/DDBJ whole genome shotgun (WGS) entry which is preliminary data.</text>
</comment>
<evidence type="ECO:0000256" key="1">
    <source>
        <dbReference type="SAM" id="MobiDB-lite"/>
    </source>
</evidence>
<keyword evidence="3" id="KW-1185">Reference proteome</keyword>
<dbReference type="EMBL" id="CAJRST010039777">
    <property type="protein sequence ID" value="CAG6016230.1"/>
    <property type="molecule type" value="Genomic_DNA"/>
</dbReference>
<proteinExistence type="predicted"/>